<dbReference type="InterPro" id="IPR031774">
    <property type="entry name" value="SF3A3_dom"/>
</dbReference>
<accession>A0AA42AZV4</accession>
<sequence length="465" mass="53827">MSSTILEITRSTHQRAERFERLIVKDLRNEPASNRERLFQDHRVRNNIEEIISSTHKLIGIYDDKDNARKDEIDALGGGQRTEDALFATLYDGLKEIRENHRRHPDSRALVVCEEDLQNEEEQPQVEFSGEEGRHGRCLDLHELHHMYNNLDSAGESQRMEYAAYLDVFSQPHKIPLSFLRRKQPLQDLGRIFSKVETDLQHLWEEDGKIQLGGKSKGRDDENDLSMCSIDLAEYSSVHELMEVGRDRLKEASAALGLKSGGTLQQLAGRLFLTKHTPIEQLDRKHLAAASHEAEELKDIALKESKMKRLCELLSETIQQTKENGEGEQVDTESDGEEKPIYNPLKLPTGWDNKPIPYWLYKLHGLGQEFKCEICGTHSYWGRRAFERHFREPRHQGGMQCLGIPNTKNFNEITSIEEAKAVWKKIQARQGGSKWRPDVEEEYEDREGNIYSKKTYNDLKRQRLI</sequence>
<keyword evidence="10" id="KW-1185">Reference proteome</keyword>
<evidence type="ECO:0000256" key="3">
    <source>
        <dbReference type="ARBA" id="ARBA00023187"/>
    </source>
</evidence>
<keyword evidence="3" id="KW-0508">mRNA splicing</keyword>
<keyword evidence="4" id="KW-0539">Nucleus</keyword>
<feature type="domain" description="SDE2/SF3A3 SAP" evidence="7">
    <location>
        <begin position="222"/>
        <end position="288"/>
    </location>
</feature>
<dbReference type="Pfam" id="PF16837">
    <property type="entry name" value="SF3A3"/>
    <property type="match status" value="1"/>
</dbReference>
<evidence type="ECO:0000259" key="6">
    <source>
        <dbReference type="Pfam" id="PF11931"/>
    </source>
</evidence>
<gene>
    <name evidence="9" type="ORF">MKW94_017841</name>
</gene>
<feature type="domain" description="Splicing factor SF3a60 /Prp9 subunit C-terminal" evidence="6">
    <location>
        <begin position="346"/>
        <end position="465"/>
    </location>
</feature>
<dbReference type="Pfam" id="PF13297">
    <property type="entry name" value="SDE2_2C"/>
    <property type="match status" value="1"/>
</dbReference>
<dbReference type="GO" id="GO:0000398">
    <property type="term" value="P:mRNA splicing, via spliceosome"/>
    <property type="evidence" value="ECO:0007669"/>
    <property type="project" value="InterPro"/>
</dbReference>
<feature type="compositionally biased region" description="Acidic residues" evidence="5">
    <location>
        <begin position="326"/>
        <end position="336"/>
    </location>
</feature>
<proteinExistence type="predicted"/>
<comment type="caution">
    <text evidence="9">The sequence shown here is derived from an EMBL/GenBank/DDBJ whole genome shotgun (WGS) entry which is preliminary data.</text>
</comment>
<dbReference type="AlphaFoldDB" id="A0AA42AZV4"/>
<feature type="domain" description="SF3A3" evidence="8">
    <location>
        <begin position="127"/>
        <end position="176"/>
    </location>
</feature>
<name>A0AA42AZV4_PAPNU</name>
<dbReference type="InterPro" id="IPR024598">
    <property type="entry name" value="SF3a60/Prp9_C"/>
</dbReference>
<keyword evidence="2" id="KW-0507">mRNA processing</keyword>
<dbReference type="InterPro" id="IPR025086">
    <property type="entry name" value="SDE2/SF3A3_SAP"/>
</dbReference>
<reference evidence="9" key="1">
    <citation type="submission" date="2022-03" db="EMBL/GenBank/DDBJ databases">
        <title>A functionally conserved STORR gene fusion in Papaver species that diverged 16.8 million years ago.</title>
        <authorList>
            <person name="Catania T."/>
        </authorList>
    </citation>
    <scope>NUCLEOTIDE SEQUENCE</scope>
    <source>
        <strain evidence="9">S-191538</strain>
    </source>
</reference>
<evidence type="ECO:0000259" key="8">
    <source>
        <dbReference type="Pfam" id="PF16837"/>
    </source>
</evidence>
<evidence type="ECO:0000256" key="2">
    <source>
        <dbReference type="ARBA" id="ARBA00022664"/>
    </source>
</evidence>
<dbReference type="PANTHER" id="PTHR12786">
    <property type="entry name" value="SPLICING FACTOR SF3A-RELATED"/>
    <property type="match status" value="1"/>
</dbReference>
<evidence type="ECO:0000313" key="9">
    <source>
        <dbReference type="EMBL" id="MCL7046318.1"/>
    </source>
</evidence>
<dbReference type="InterPro" id="IPR051421">
    <property type="entry name" value="RNA_Proc_DNA_Dmg_Regulator"/>
</dbReference>
<dbReference type="EMBL" id="JAJJMA010279847">
    <property type="protein sequence ID" value="MCL7046318.1"/>
    <property type="molecule type" value="Genomic_DNA"/>
</dbReference>
<dbReference type="PANTHER" id="PTHR12786:SF2">
    <property type="entry name" value="SPLICING FACTOR 3A SUBUNIT 3"/>
    <property type="match status" value="1"/>
</dbReference>
<dbReference type="Proteomes" id="UP001177140">
    <property type="component" value="Unassembled WGS sequence"/>
</dbReference>
<dbReference type="GO" id="GO:0003723">
    <property type="term" value="F:RNA binding"/>
    <property type="evidence" value="ECO:0007669"/>
    <property type="project" value="InterPro"/>
</dbReference>
<evidence type="ECO:0000313" key="10">
    <source>
        <dbReference type="Proteomes" id="UP001177140"/>
    </source>
</evidence>
<evidence type="ECO:0000256" key="4">
    <source>
        <dbReference type="ARBA" id="ARBA00023242"/>
    </source>
</evidence>
<organism evidence="9 10">
    <name type="scientific">Papaver nudicaule</name>
    <name type="common">Iceland poppy</name>
    <dbReference type="NCBI Taxonomy" id="74823"/>
    <lineage>
        <taxon>Eukaryota</taxon>
        <taxon>Viridiplantae</taxon>
        <taxon>Streptophyta</taxon>
        <taxon>Embryophyta</taxon>
        <taxon>Tracheophyta</taxon>
        <taxon>Spermatophyta</taxon>
        <taxon>Magnoliopsida</taxon>
        <taxon>Ranunculales</taxon>
        <taxon>Papaveraceae</taxon>
        <taxon>Papaveroideae</taxon>
        <taxon>Papaver</taxon>
    </lineage>
</organism>
<feature type="region of interest" description="Disordered" evidence="5">
    <location>
        <begin position="321"/>
        <end position="346"/>
    </location>
</feature>
<dbReference type="GO" id="GO:0005681">
    <property type="term" value="C:spliceosomal complex"/>
    <property type="evidence" value="ECO:0007669"/>
    <property type="project" value="InterPro"/>
</dbReference>
<evidence type="ECO:0000256" key="5">
    <source>
        <dbReference type="SAM" id="MobiDB-lite"/>
    </source>
</evidence>
<evidence type="ECO:0008006" key="11">
    <source>
        <dbReference type="Google" id="ProtNLM"/>
    </source>
</evidence>
<evidence type="ECO:0000256" key="1">
    <source>
        <dbReference type="ARBA" id="ARBA00004123"/>
    </source>
</evidence>
<protein>
    <recommendedName>
        <fullName evidence="11">Matrin-type domain-containing protein</fullName>
    </recommendedName>
</protein>
<evidence type="ECO:0000259" key="7">
    <source>
        <dbReference type="Pfam" id="PF13297"/>
    </source>
</evidence>
<comment type="subcellular location">
    <subcellularLocation>
        <location evidence="1">Nucleus</location>
    </subcellularLocation>
</comment>
<dbReference type="Pfam" id="PF11931">
    <property type="entry name" value="SF3a60_Prp9_C"/>
    <property type="match status" value="1"/>
</dbReference>